<dbReference type="EMBL" id="JAABOE010000005">
    <property type="protein sequence ID" value="KAF3190647.1"/>
    <property type="molecule type" value="Genomic_DNA"/>
</dbReference>
<dbReference type="InterPro" id="IPR021476">
    <property type="entry name" value="Egh16-like"/>
</dbReference>
<evidence type="ECO:0000313" key="4">
    <source>
        <dbReference type="Proteomes" id="UP000479691"/>
    </source>
</evidence>
<dbReference type="Proteomes" id="UP000479691">
    <property type="component" value="Unassembled WGS sequence"/>
</dbReference>
<keyword evidence="2" id="KW-0732">Signal</keyword>
<name>A0A7C8UEH9_ORBOL</name>
<feature type="signal peptide" evidence="2">
    <location>
        <begin position="1"/>
        <end position="21"/>
    </location>
</feature>
<dbReference type="AlphaFoldDB" id="A0A7C8UEH9"/>
<protein>
    <submittedName>
        <fullName evidence="3">Uncharacterized protein</fullName>
    </submittedName>
</protein>
<accession>A0A7C8UEH9</accession>
<comment type="caution">
    <text evidence="3">The sequence shown here is derived from an EMBL/GenBank/DDBJ whole genome shotgun (WGS) entry which is preliminary data.</text>
</comment>
<dbReference type="PANTHER" id="PTHR34618:SF4">
    <property type="entry name" value="CAS1"/>
    <property type="match status" value="1"/>
</dbReference>
<dbReference type="PANTHER" id="PTHR34618">
    <property type="entry name" value="SURFACE PROTEIN MAS1, PUTATIVE-RELATED"/>
    <property type="match status" value="1"/>
</dbReference>
<evidence type="ECO:0000256" key="1">
    <source>
        <dbReference type="SAM" id="MobiDB-lite"/>
    </source>
</evidence>
<evidence type="ECO:0000256" key="2">
    <source>
        <dbReference type="SAM" id="SignalP"/>
    </source>
</evidence>
<organism evidence="3 4">
    <name type="scientific">Orbilia oligospora</name>
    <name type="common">Nematode-trapping fungus</name>
    <name type="synonym">Arthrobotrys oligospora</name>
    <dbReference type="NCBI Taxonomy" id="2813651"/>
    <lineage>
        <taxon>Eukaryota</taxon>
        <taxon>Fungi</taxon>
        <taxon>Dikarya</taxon>
        <taxon>Ascomycota</taxon>
        <taxon>Pezizomycotina</taxon>
        <taxon>Orbiliomycetes</taxon>
        <taxon>Orbiliales</taxon>
        <taxon>Orbiliaceae</taxon>
        <taxon>Orbilia</taxon>
    </lineage>
</organism>
<evidence type="ECO:0000313" key="3">
    <source>
        <dbReference type="EMBL" id="KAF3190647.1"/>
    </source>
</evidence>
<reference evidence="3 4" key="1">
    <citation type="submission" date="2019-06" db="EMBL/GenBank/DDBJ databases">
        <authorList>
            <person name="Palmer J.M."/>
        </authorList>
    </citation>
    <scope>NUCLEOTIDE SEQUENCE [LARGE SCALE GENOMIC DNA]</scope>
    <source>
        <strain evidence="3 4">TWF788</strain>
    </source>
</reference>
<feature type="region of interest" description="Disordered" evidence="1">
    <location>
        <begin position="248"/>
        <end position="333"/>
    </location>
</feature>
<dbReference type="Pfam" id="PF11327">
    <property type="entry name" value="Egh16-like"/>
    <property type="match status" value="1"/>
</dbReference>
<proteinExistence type="predicted"/>
<feature type="chain" id="PRO_5028912035" evidence="2">
    <location>
        <begin position="22"/>
        <end position="333"/>
    </location>
</feature>
<gene>
    <name evidence="3" type="ORF">TWF788_008168</name>
</gene>
<feature type="compositionally biased region" description="Pro residues" evidence="1">
    <location>
        <begin position="256"/>
        <end position="265"/>
    </location>
</feature>
<sequence length="333" mass="36599">MYSVISTVALAFLGCASSVYGHALIIQAHGDANVKQDGRGLGFRPEVHKNGRHGHYLHPFQLDSVIFKDPLIPCCGRHRTYSEQGCGLTLFEMWRKDMQPHRHLADLGWGDGRVQNFMHTQRGYKLNVPEEMDTLIAANLIPQASAGGWLKMRIHQVNEDGAGPFKCKLDQSGLASAFGAWMPLSKNLAGNGHSINHHTSRRGDLWLELPLPKDLKCSGTYGKYKNICMVRCENQAVNGPFGGCVPFQQMGAEEPTPTPTPTPEPTEPEPTKSEPTAPNPSTVVSIKTVYKDRPRPTGGRTRPSKGQRPTSTPKAPAEPKEDNNGPPEDIGYY</sequence>